<keyword evidence="1" id="KW-0472">Membrane</keyword>
<keyword evidence="1" id="KW-1133">Transmembrane helix</keyword>
<accession>A0AAF0YPF5</accession>
<dbReference type="EMBL" id="CP136958">
    <property type="protein sequence ID" value="WOT01662.1"/>
    <property type="molecule type" value="Genomic_DNA"/>
</dbReference>
<organism evidence="2 3">
    <name type="scientific">Corynebacterium pyruviciproducens</name>
    <dbReference type="NCBI Taxonomy" id="598660"/>
    <lineage>
        <taxon>Bacteria</taxon>
        <taxon>Bacillati</taxon>
        <taxon>Actinomycetota</taxon>
        <taxon>Actinomycetes</taxon>
        <taxon>Mycobacteriales</taxon>
        <taxon>Corynebacteriaceae</taxon>
        <taxon>Corynebacterium</taxon>
    </lineage>
</organism>
<reference evidence="2" key="2">
    <citation type="submission" date="2023-10" db="EMBL/GenBank/DDBJ databases">
        <authorList>
            <person name="Choi B."/>
        </authorList>
    </citation>
    <scope>NUCLEOTIDE SEQUENCE</scope>
    <source>
        <strain evidence="2">UMB0763</strain>
    </source>
</reference>
<proteinExistence type="predicted"/>
<dbReference type="AlphaFoldDB" id="A0AAF0YPF5"/>
<sequence length="63" mass="6404">MNNKTTVGLFTGLLLAIAALFGGIGGFFLAVVFGAIGALIGAQLDGDFDVRTFVDSLGNRGRG</sequence>
<dbReference type="Proteomes" id="UP000234560">
    <property type="component" value="Chromosome"/>
</dbReference>
<dbReference type="KEGG" id="cpyr:CYJ47_10350"/>
<evidence type="ECO:0000313" key="3">
    <source>
        <dbReference type="Proteomes" id="UP000234560"/>
    </source>
</evidence>
<evidence type="ECO:0008006" key="4">
    <source>
        <dbReference type="Google" id="ProtNLM"/>
    </source>
</evidence>
<name>A0AAF0YPF5_9CORY</name>
<feature type="transmembrane region" description="Helical" evidence="1">
    <location>
        <begin position="12"/>
        <end position="40"/>
    </location>
</feature>
<protein>
    <recommendedName>
        <fullName evidence="4">DUF2273 domain-containing protein</fullName>
    </recommendedName>
</protein>
<gene>
    <name evidence="2" type="ORF">CYJ47_10350</name>
</gene>
<reference evidence="2" key="1">
    <citation type="submission" date="2017-12" db="EMBL/GenBank/DDBJ databases">
        <authorList>
            <person name="Thomas-White K."/>
            <person name="Wolfe A.J."/>
        </authorList>
    </citation>
    <scope>NUCLEOTIDE SEQUENCE</scope>
    <source>
        <strain evidence="2">UMB0763</strain>
    </source>
</reference>
<dbReference type="RefSeq" id="WP_016458984.1">
    <property type="nucleotide sequence ID" value="NZ_CAMIHY010000117.1"/>
</dbReference>
<evidence type="ECO:0000313" key="2">
    <source>
        <dbReference type="EMBL" id="WOT01662.1"/>
    </source>
</evidence>
<keyword evidence="1" id="KW-0812">Transmembrane</keyword>
<evidence type="ECO:0000256" key="1">
    <source>
        <dbReference type="SAM" id="Phobius"/>
    </source>
</evidence>